<keyword evidence="6" id="KW-1185">Reference proteome</keyword>
<dbReference type="SUPFAM" id="SSF51735">
    <property type="entry name" value="NAD(P)-binding Rossmann-fold domains"/>
    <property type="match status" value="1"/>
</dbReference>
<proteinExistence type="predicted"/>
<sequence length="374" mass="40172">MQVITIDSEVEWMVCRADAFRQWMKLPNLRVATEPGNRPMKAICVTPSRTLEVRDIPAPNEPAAGHVLVEMDASAINQGDKTFLRMPTTAGNPLALDRHEVWGASGAGRVIAVGDGVPAVHAGKQVAVYRSLGRSAESVGLWCERAQVPYSACLILPDHVRARDYCGSLVNVMTAYAFLEEIAEAGHKGVIVTAGNSATGYAMASLARSRKLPAIFLVRTEAARRALVQSGVEHVLVTDEGFTDRLAALSAELATTAVFDGVGGDLLGKIAPSLPMNSTIYAYGFLGGAVPVAIPSVLFMMKNLTMRRFSNFESRTVKEQERLAAALKTLESLIDDPLLATRIGEEFRFDQIEQAMACALPDGARAVLVAPSHV</sequence>
<name>I4W0Y0_9GAMM</name>
<evidence type="ECO:0000313" key="6">
    <source>
        <dbReference type="Proteomes" id="UP000004210"/>
    </source>
</evidence>
<dbReference type="AlphaFoldDB" id="I4W0Y0"/>
<keyword evidence="3" id="KW-0472">Membrane</keyword>
<keyword evidence="2" id="KW-0560">Oxidoreductase</keyword>
<dbReference type="eggNOG" id="COG0604">
    <property type="taxonomic scope" value="Bacteria"/>
</dbReference>
<evidence type="ECO:0000259" key="4">
    <source>
        <dbReference type="Pfam" id="PF08240"/>
    </source>
</evidence>
<comment type="caution">
    <text evidence="5">The sequence shown here is derived from an EMBL/GenBank/DDBJ whole genome shotgun (WGS) entry which is preliminary data.</text>
</comment>
<organism evidence="5 6">
    <name type="scientific">Rhodanobacter fulvus Jip2</name>
    <dbReference type="NCBI Taxonomy" id="1163408"/>
    <lineage>
        <taxon>Bacteria</taxon>
        <taxon>Pseudomonadati</taxon>
        <taxon>Pseudomonadota</taxon>
        <taxon>Gammaproteobacteria</taxon>
        <taxon>Lysobacterales</taxon>
        <taxon>Rhodanobacteraceae</taxon>
        <taxon>Rhodanobacter</taxon>
    </lineage>
</organism>
<feature type="domain" description="Alcohol dehydrogenase-like N-terminal" evidence="4">
    <location>
        <begin position="64"/>
        <end position="157"/>
    </location>
</feature>
<dbReference type="STRING" id="1163408.UU9_00195"/>
<dbReference type="GO" id="GO:0070402">
    <property type="term" value="F:NADPH binding"/>
    <property type="evidence" value="ECO:0007669"/>
    <property type="project" value="TreeGrafter"/>
</dbReference>
<reference evidence="5 6" key="1">
    <citation type="journal article" date="2012" name="J. Bacteriol.">
        <title>Genome sequences for six rhodanobacter strains, isolated from soils and the terrestrial subsurface, with variable denitrification capabilities.</title>
        <authorList>
            <person name="Kostka J.E."/>
            <person name="Green S.J."/>
            <person name="Rishishwar L."/>
            <person name="Prakash O."/>
            <person name="Katz L.S."/>
            <person name="Marino-Ramirez L."/>
            <person name="Jordan I.K."/>
            <person name="Munk C."/>
            <person name="Ivanova N."/>
            <person name="Mikhailova N."/>
            <person name="Watson D.B."/>
            <person name="Brown S.D."/>
            <person name="Palumbo A.V."/>
            <person name="Brooks S.C."/>
        </authorList>
    </citation>
    <scope>NUCLEOTIDE SEQUENCE [LARGE SCALE GENOMIC DNA]</scope>
    <source>
        <strain evidence="6">Jip2T</strain>
    </source>
</reference>
<dbReference type="Gene3D" id="3.90.180.10">
    <property type="entry name" value="Medium-chain alcohol dehydrogenases, catalytic domain"/>
    <property type="match status" value="1"/>
</dbReference>
<keyword evidence="3" id="KW-0812">Transmembrane</keyword>
<dbReference type="PATRIC" id="fig|1163408.3.peg.44"/>
<dbReference type="InterPro" id="IPR036291">
    <property type="entry name" value="NAD(P)-bd_dom_sf"/>
</dbReference>
<dbReference type="InterPro" id="IPR011032">
    <property type="entry name" value="GroES-like_sf"/>
</dbReference>
<dbReference type="GO" id="GO:0016651">
    <property type="term" value="F:oxidoreductase activity, acting on NAD(P)H"/>
    <property type="evidence" value="ECO:0007669"/>
    <property type="project" value="TreeGrafter"/>
</dbReference>
<evidence type="ECO:0000256" key="2">
    <source>
        <dbReference type="ARBA" id="ARBA00023002"/>
    </source>
</evidence>
<dbReference type="Gene3D" id="3.40.50.720">
    <property type="entry name" value="NAD(P)-binding Rossmann-like Domain"/>
    <property type="match status" value="1"/>
</dbReference>
<dbReference type="EMBL" id="AJXU01000001">
    <property type="protein sequence ID" value="EIL93121.1"/>
    <property type="molecule type" value="Genomic_DNA"/>
</dbReference>
<feature type="transmembrane region" description="Helical" evidence="3">
    <location>
        <begin position="280"/>
        <end position="301"/>
    </location>
</feature>
<evidence type="ECO:0000256" key="3">
    <source>
        <dbReference type="SAM" id="Phobius"/>
    </source>
</evidence>
<gene>
    <name evidence="5" type="ORF">UU9_00195</name>
</gene>
<keyword evidence="3" id="KW-1133">Transmembrane helix</keyword>
<protein>
    <submittedName>
        <fullName evidence="5">Putative Zn-dependent oxidoreductase</fullName>
    </submittedName>
</protein>
<dbReference type="PANTHER" id="PTHR48106">
    <property type="entry name" value="QUINONE OXIDOREDUCTASE PIG3-RELATED"/>
    <property type="match status" value="1"/>
</dbReference>
<dbReference type="SUPFAM" id="SSF50129">
    <property type="entry name" value="GroES-like"/>
    <property type="match status" value="1"/>
</dbReference>
<dbReference type="Proteomes" id="UP000004210">
    <property type="component" value="Unassembled WGS sequence"/>
</dbReference>
<evidence type="ECO:0000256" key="1">
    <source>
        <dbReference type="ARBA" id="ARBA00022857"/>
    </source>
</evidence>
<dbReference type="Pfam" id="PF08240">
    <property type="entry name" value="ADH_N"/>
    <property type="match status" value="1"/>
</dbReference>
<accession>I4W0Y0</accession>
<dbReference type="PANTHER" id="PTHR48106:SF18">
    <property type="entry name" value="QUINONE OXIDOREDUCTASE PIG3"/>
    <property type="match status" value="1"/>
</dbReference>
<dbReference type="InterPro" id="IPR013154">
    <property type="entry name" value="ADH-like_N"/>
</dbReference>
<evidence type="ECO:0000313" key="5">
    <source>
        <dbReference type="EMBL" id="EIL93121.1"/>
    </source>
</evidence>
<dbReference type="RefSeq" id="WP_007079682.1">
    <property type="nucleotide sequence ID" value="NZ_AJXU01000001.1"/>
</dbReference>
<keyword evidence="1" id="KW-0521">NADP</keyword>